<dbReference type="Pfam" id="PF18962">
    <property type="entry name" value="Por_Secre_tail"/>
    <property type="match status" value="1"/>
</dbReference>
<dbReference type="Proteomes" id="UP000198963">
    <property type="component" value="Chromosome I"/>
</dbReference>
<feature type="signal peptide" evidence="2">
    <location>
        <begin position="1"/>
        <end position="24"/>
    </location>
</feature>
<name>A0A1H1N3X6_9FLAO</name>
<dbReference type="InterPro" id="IPR026444">
    <property type="entry name" value="Secre_tail"/>
</dbReference>
<evidence type="ECO:0000313" key="6">
    <source>
        <dbReference type="Proteomes" id="UP000198963"/>
    </source>
</evidence>
<evidence type="ECO:0000259" key="3">
    <source>
        <dbReference type="Pfam" id="PF18962"/>
    </source>
</evidence>
<dbReference type="InterPro" id="IPR055353">
    <property type="entry name" value="DUF7619"/>
</dbReference>
<evidence type="ECO:0000256" key="1">
    <source>
        <dbReference type="ARBA" id="ARBA00022729"/>
    </source>
</evidence>
<keyword evidence="1 2" id="KW-0732">Signal</keyword>
<feature type="domain" description="Secretion system C-terminal sorting" evidence="3">
    <location>
        <begin position="917"/>
        <end position="983"/>
    </location>
</feature>
<feature type="chain" id="PRO_5009255103" evidence="2">
    <location>
        <begin position="25"/>
        <end position="985"/>
    </location>
</feature>
<gene>
    <name evidence="5" type="ORF">SAMN04489797_0491</name>
</gene>
<reference evidence="5 6" key="1">
    <citation type="submission" date="2016-10" db="EMBL/GenBank/DDBJ databases">
        <authorList>
            <person name="Varghese N."/>
            <person name="Submissions S."/>
        </authorList>
    </citation>
    <scope>NUCLEOTIDE SEQUENCE [LARGE SCALE GENOMIC DNA]</scope>
    <source>
        <strain evidence="5 6">RHA_55</strain>
    </source>
</reference>
<dbReference type="NCBIfam" id="TIGR04183">
    <property type="entry name" value="Por_Secre_tail"/>
    <property type="match status" value="1"/>
</dbReference>
<accession>A0A1H1N3X6</accession>
<keyword evidence="6" id="KW-1185">Reference proteome</keyword>
<sequence length="985" mass="109139">MKNFFLTSFLLFCFLDLFSQNVTFEDPNFKNYLVSSICADLNNDGYPESVVDTNNDGEIQVSEAEAVFMLEINENCLATSAEGIAAFTNLNELLFENTNLNTIDLSFISQISELEISSNPNLTSINLGQLTSVTRHVTFDLNPNLESIDLLNLTTVGGRFTYRYNATTSNTAINLDLNSLTSIGSSLYITNNDSVLPMSINLSNLTTVNQSMIINYNNVLDIDLSNLTYIHGFRFIGNDTITDLNLSNVVSNEVYITSSDEISIQSYNLESIDLSSLEYSVERLIINGNLMDVNLSSLNNVDGHITLSFDSPIVSLPSLQTGDITIGGDVQHIDLSALETGGLYVNTTNHDLNTIDLTNLIDGSISLSNNQLTELNLPSLVNAVDLNVKNNQLTSVNLPLLETVEDILFTGNQLDNFELINTAVTGNLNLSSNPLTNINLQNNTIRNLSLSNTEFSSLDLSTTTVESFSIYNNVNLFNINIKNGDIMESVNFLSDPTLTNVPNLAYICVDEGELNYISDFIPTNCNINTYCSFVPGGEFFVIEGENKFDSNSDGCDVTDTPFPNLTYSISDGNVEGISISNINGSYSIPLEVGNYTITPNLVNEDYFSISPENIAVNFPDENSPYSQDFCITPNGIKNDLQVYIIPLSSARPGFDSTYKIVYKNVGNTILSGNVTFTFEDDFMDLVSSVPAVTSQNENLLSWDYNNLQPFENRSIVVTMNLNPPTHLTFPLNNADILSFDTRINPIPNDEFISDNSMGLKQLVVNSFDPNDITCLEGPQILEDEVGTYVHYLIRFENTGSASAINIVVKTILDETKFDSSSFIPLDSSHIYSTKITNNNEVEFIFENIELPFDDANNDGYVVFKIKTLSTLDLGNTFESTADIYFDYNFPIVTNTYSTEIVNERLHTDKNSINAIQIYPNPVTDILNIEGTNLLQSISLYTLSGQLIIEQTESLNKLDLSKLKNGIYMLKLKTSFGEMNKKIVKL</sequence>
<organism evidence="5 6">
    <name type="scientific">Winogradskyella sediminis</name>
    <dbReference type="NCBI Taxonomy" id="1382466"/>
    <lineage>
        <taxon>Bacteria</taxon>
        <taxon>Pseudomonadati</taxon>
        <taxon>Bacteroidota</taxon>
        <taxon>Flavobacteriia</taxon>
        <taxon>Flavobacteriales</taxon>
        <taxon>Flavobacteriaceae</taxon>
        <taxon>Winogradskyella</taxon>
    </lineage>
</organism>
<dbReference type="AlphaFoldDB" id="A0A1H1N3X6"/>
<dbReference type="EMBL" id="LT629774">
    <property type="protein sequence ID" value="SDR93425.1"/>
    <property type="molecule type" value="Genomic_DNA"/>
</dbReference>
<dbReference type="InterPro" id="IPR032675">
    <property type="entry name" value="LRR_dom_sf"/>
</dbReference>
<evidence type="ECO:0000259" key="4">
    <source>
        <dbReference type="Pfam" id="PF24595"/>
    </source>
</evidence>
<evidence type="ECO:0000256" key="2">
    <source>
        <dbReference type="SAM" id="SignalP"/>
    </source>
</evidence>
<feature type="domain" description="DUF7619" evidence="4">
    <location>
        <begin position="768"/>
        <end position="898"/>
    </location>
</feature>
<dbReference type="STRING" id="1249933.SAMN04489797_0491"/>
<dbReference type="Pfam" id="PF24595">
    <property type="entry name" value="DUF7619"/>
    <property type="match status" value="1"/>
</dbReference>
<protein>
    <submittedName>
        <fullName evidence="5">Por secretion system C-terminal sorting domain-containing protein</fullName>
    </submittedName>
</protein>
<evidence type="ECO:0000313" key="5">
    <source>
        <dbReference type="EMBL" id="SDR93425.1"/>
    </source>
</evidence>
<proteinExistence type="predicted"/>
<dbReference type="Gene3D" id="3.80.10.10">
    <property type="entry name" value="Ribonuclease Inhibitor"/>
    <property type="match status" value="1"/>
</dbReference>
<dbReference type="RefSeq" id="WP_092443912.1">
    <property type="nucleotide sequence ID" value="NZ_LT629774.1"/>
</dbReference>